<dbReference type="EMBL" id="CP045875">
    <property type="protein sequence ID" value="QGG46437.1"/>
    <property type="molecule type" value="Genomic_DNA"/>
</dbReference>
<dbReference type="InterPro" id="IPR001509">
    <property type="entry name" value="Epimerase_deHydtase"/>
</dbReference>
<evidence type="ECO:0000313" key="4">
    <source>
        <dbReference type="EMBL" id="QGG46437.1"/>
    </source>
</evidence>
<sequence length="222" mass="24976">MSKTALIAGATGLVGQELLQILLQGTQYEKIYAIGRRPLEIEHPKLRSIVCDFEKLDQVKEYFAVQDLFICLGTTIKKAKTKEAMYRVDVDYPLTIARLALEQGARHFLIISSTNANANSFFWYPRMKGILEEELQKIPYPSMSILQPALLLGDRKEFRLGEHVASILCSRVLSKQSPLRRKLAVEAHTVALAMCNIAQLNKKGIATYSNDQIIKIAKIESP</sequence>
<dbReference type="PANTHER" id="PTHR14097">
    <property type="entry name" value="OXIDOREDUCTASE HTATIP2"/>
    <property type="match status" value="1"/>
</dbReference>
<dbReference type="Proteomes" id="UP000366051">
    <property type="component" value="Chromosome"/>
</dbReference>
<dbReference type="PANTHER" id="PTHR14097:SF7">
    <property type="entry name" value="OXIDOREDUCTASE HTATIP2"/>
    <property type="match status" value="1"/>
</dbReference>
<protein>
    <submittedName>
        <fullName evidence="4">NAD-dependent epimerase/dehydratase family protein</fullName>
    </submittedName>
</protein>
<dbReference type="KEGG" id="hcv:FTV88_0258"/>
<keyword evidence="5" id="KW-1185">Reference proteome</keyword>
<feature type="domain" description="NAD-dependent epimerase/dehydratase" evidence="3">
    <location>
        <begin position="5"/>
        <end position="116"/>
    </location>
</feature>
<keyword evidence="2" id="KW-0472">Membrane</keyword>
<dbReference type="CDD" id="cd05250">
    <property type="entry name" value="CC3_like_SDR_a"/>
    <property type="match status" value="1"/>
</dbReference>
<dbReference type="OrthoDB" id="9798632at2"/>
<organism evidence="4 5">
    <name type="scientific">Heliorestis convoluta</name>
    <dbReference type="NCBI Taxonomy" id="356322"/>
    <lineage>
        <taxon>Bacteria</taxon>
        <taxon>Bacillati</taxon>
        <taxon>Bacillota</taxon>
        <taxon>Clostridia</taxon>
        <taxon>Eubacteriales</taxon>
        <taxon>Heliobacteriaceae</taxon>
        <taxon>Heliorestis</taxon>
    </lineage>
</organism>
<accession>A0A5Q2MVY1</accession>
<evidence type="ECO:0000256" key="2">
    <source>
        <dbReference type="ARBA" id="ARBA00023136"/>
    </source>
</evidence>
<dbReference type="Gene3D" id="3.40.50.720">
    <property type="entry name" value="NAD(P)-binding Rossmann-like Domain"/>
    <property type="match status" value="1"/>
</dbReference>
<dbReference type="AlphaFoldDB" id="A0A5Q2MVY1"/>
<proteinExistence type="predicted"/>
<dbReference type="Pfam" id="PF01370">
    <property type="entry name" value="Epimerase"/>
    <property type="match status" value="1"/>
</dbReference>
<evidence type="ECO:0000313" key="5">
    <source>
        <dbReference type="Proteomes" id="UP000366051"/>
    </source>
</evidence>
<evidence type="ECO:0000256" key="1">
    <source>
        <dbReference type="ARBA" id="ARBA00004370"/>
    </source>
</evidence>
<name>A0A5Q2MVY1_9FIRM</name>
<gene>
    <name evidence="4" type="ORF">FTV88_0258</name>
</gene>
<dbReference type="RefSeq" id="WP_153724010.1">
    <property type="nucleotide sequence ID" value="NZ_CP045875.1"/>
</dbReference>
<comment type="subcellular location">
    <subcellularLocation>
        <location evidence="1">Membrane</location>
    </subcellularLocation>
</comment>
<evidence type="ECO:0000259" key="3">
    <source>
        <dbReference type="Pfam" id="PF01370"/>
    </source>
</evidence>
<dbReference type="SUPFAM" id="SSF51735">
    <property type="entry name" value="NAD(P)-binding Rossmann-fold domains"/>
    <property type="match status" value="1"/>
</dbReference>
<dbReference type="GO" id="GO:0016020">
    <property type="term" value="C:membrane"/>
    <property type="evidence" value="ECO:0007669"/>
    <property type="project" value="UniProtKB-SubCell"/>
</dbReference>
<reference evidence="5" key="1">
    <citation type="submission" date="2019-11" db="EMBL/GenBank/DDBJ databases">
        <title>Genome sequence of Heliorestis convoluta strain HH, an alkaliphilic and minimalistic phototrophic bacterium from a soda lake in Egypt.</title>
        <authorList>
            <person name="Dewey E.D."/>
            <person name="Stokes L.M."/>
            <person name="Burchell B.M."/>
            <person name="Shaffer K.N."/>
            <person name="Huntington A.M."/>
            <person name="Baker J.M."/>
            <person name="Nadendla S."/>
            <person name="Giglio M.G."/>
            <person name="Touchman J.W."/>
            <person name="Blankenship R.E."/>
            <person name="Madigan M.T."/>
            <person name="Sattley W.M."/>
        </authorList>
    </citation>
    <scope>NUCLEOTIDE SEQUENCE [LARGE SCALE GENOMIC DNA]</scope>
    <source>
        <strain evidence="5">HH</strain>
    </source>
</reference>
<dbReference type="InterPro" id="IPR036291">
    <property type="entry name" value="NAD(P)-bd_dom_sf"/>
</dbReference>